<comment type="caution">
    <text evidence="1">The sequence shown here is derived from an EMBL/GenBank/DDBJ whole genome shotgun (WGS) entry which is preliminary data.</text>
</comment>
<evidence type="ECO:0000313" key="1">
    <source>
        <dbReference type="EMBL" id="KAG0424585.1"/>
    </source>
</evidence>
<name>A0AC60PTW4_IXOPE</name>
<sequence length="859" mass="93014">MLGTAHSADDMRVLTRCWPEVLPWDRSDLRLPQSQKVHQEALLRATDVAWTRRHRAGRATRRSSPGERSRMAHADSNDSTMTSSQEEDPKQTVVSENSRKRKRLSAVLDKLAIQVERRGNSDDDSSRTAAPGRASPDVDGESSSNGSSADCDRTLGEAPLRFDHVLHSKQPARVPSAEPAAMPSPPRTAEKRFLVGPCSLKSPEERGVLSSIERRCSPRDDDDASRCTPSKSPRNGLFTPPTSDSATSAGTDVGSAESHRGMPSPDVVDDEEGFLNGSAGDLFLADPAPQTASPLPFLESRSAMGRPSSKQPALPPPTFPICNCRHCRLLAGQAASGRFGAHHPPPLVIPWDDHDRRFLEGVKPSSPVSPLTPVSPVQPVGVLDVLQAHLLPEMVRRRAYSDPESHWEAATPVPPAEAARTTDAVPPPRPLLVSQLLNKSTGPCADSQMPQDCPLDLSVKCEPSSPRLSEPDVSPVDLVRGGPVFPKSPACDSGQPPVDRGAAAKSRLQERREAFRRTPTSTTERDKPARRARASSAALVASSDVGGRSPRAYVCPVCSQMFTQHDRLAKHMASRHKAKPSEQQATRDGGPQDDASSTTKAYVCDVCKRSFARSDMLTRHMRLHTGIKPYTCKVCGQVFSRSDHLSTHQRTHTGEKPYKCPLCPYAACRRDMITRHMRTHARYELPDSSSSSLDDDSPKARDGAKRSGASQRRSVSPSAPGSAALDGDALALRDRGCPAASQAPEIDSGGRRSRREGKAPIDTRRLIAFRRRLPGTQAAHPKARLAAGYYQLPGTGSRRHCSLAMRFPHRRLFPMTDCGSPKRDAPIFIAARSAPADVPSRDSPGVGGRLGAAAAMRLD</sequence>
<keyword evidence="2" id="KW-1185">Reference proteome</keyword>
<gene>
    <name evidence="1" type="ORF">HPB47_028180</name>
</gene>
<dbReference type="EMBL" id="JABSTQ010009955">
    <property type="protein sequence ID" value="KAG0424585.1"/>
    <property type="molecule type" value="Genomic_DNA"/>
</dbReference>
<accession>A0AC60PTW4</accession>
<organism evidence="1 2">
    <name type="scientific">Ixodes persulcatus</name>
    <name type="common">Taiga tick</name>
    <dbReference type="NCBI Taxonomy" id="34615"/>
    <lineage>
        <taxon>Eukaryota</taxon>
        <taxon>Metazoa</taxon>
        <taxon>Ecdysozoa</taxon>
        <taxon>Arthropoda</taxon>
        <taxon>Chelicerata</taxon>
        <taxon>Arachnida</taxon>
        <taxon>Acari</taxon>
        <taxon>Parasitiformes</taxon>
        <taxon>Ixodida</taxon>
        <taxon>Ixodoidea</taxon>
        <taxon>Ixodidae</taxon>
        <taxon>Ixodinae</taxon>
        <taxon>Ixodes</taxon>
    </lineage>
</organism>
<dbReference type="Proteomes" id="UP000805193">
    <property type="component" value="Unassembled WGS sequence"/>
</dbReference>
<proteinExistence type="predicted"/>
<reference evidence="1 2" key="1">
    <citation type="journal article" date="2020" name="Cell">
        <title>Large-Scale Comparative Analyses of Tick Genomes Elucidate Their Genetic Diversity and Vector Capacities.</title>
        <authorList>
            <consortium name="Tick Genome and Microbiome Consortium (TIGMIC)"/>
            <person name="Jia N."/>
            <person name="Wang J."/>
            <person name="Shi W."/>
            <person name="Du L."/>
            <person name="Sun Y."/>
            <person name="Zhan W."/>
            <person name="Jiang J.F."/>
            <person name="Wang Q."/>
            <person name="Zhang B."/>
            <person name="Ji P."/>
            <person name="Bell-Sakyi L."/>
            <person name="Cui X.M."/>
            <person name="Yuan T.T."/>
            <person name="Jiang B.G."/>
            <person name="Yang W.F."/>
            <person name="Lam T.T."/>
            <person name="Chang Q.C."/>
            <person name="Ding S.J."/>
            <person name="Wang X.J."/>
            <person name="Zhu J.G."/>
            <person name="Ruan X.D."/>
            <person name="Zhao L."/>
            <person name="Wei J.T."/>
            <person name="Ye R.Z."/>
            <person name="Que T.C."/>
            <person name="Du C.H."/>
            <person name="Zhou Y.H."/>
            <person name="Cheng J.X."/>
            <person name="Dai P.F."/>
            <person name="Guo W.B."/>
            <person name="Han X.H."/>
            <person name="Huang E.J."/>
            <person name="Li L.F."/>
            <person name="Wei W."/>
            <person name="Gao Y.C."/>
            <person name="Liu J.Z."/>
            <person name="Shao H.Z."/>
            <person name="Wang X."/>
            <person name="Wang C.C."/>
            <person name="Yang T.C."/>
            <person name="Huo Q.B."/>
            <person name="Li W."/>
            <person name="Chen H.Y."/>
            <person name="Chen S.E."/>
            <person name="Zhou L.G."/>
            <person name="Ni X.B."/>
            <person name="Tian J.H."/>
            <person name="Sheng Y."/>
            <person name="Liu T."/>
            <person name="Pan Y.S."/>
            <person name="Xia L.Y."/>
            <person name="Li J."/>
            <person name="Zhao F."/>
            <person name="Cao W.C."/>
        </authorList>
    </citation>
    <scope>NUCLEOTIDE SEQUENCE [LARGE SCALE GENOMIC DNA]</scope>
    <source>
        <strain evidence="1">Iper-2018</strain>
    </source>
</reference>
<evidence type="ECO:0000313" key="2">
    <source>
        <dbReference type="Proteomes" id="UP000805193"/>
    </source>
</evidence>
<protein>
    <submittedName>
        <fullName evidence="1">Uncharacterized protein</fullName>
    </submittedName>
</protein>